<sequence length="156" mass="17066">MYPTRVTETNEWTLVGEYDVVVDASNNVSTRYLVNDACSQLRTPLVSGSALGLEGQVTVITYRDDDHATGCYRCLYPTTPRVAMSCAENGVLGVVPGIIGCLQAVETVNLITGVEEHLVVVQCYYDAFDSQFRHLKIATTRKLDCPSCGRHTGIES</sequence>
<reference evidence="1 2" key="1">
    <citation type="journal article" date="2022" name="bioRxiv">
        <title>The genome of the oomycete Peronosclerospora sorghi, a cosmopolitan pathogen of maize and sorghum, is inflated with dispersed pseudogenes.</title>
        <authorList>
            <person name="Fletcher K."/>
            <person name="Martin F."/>
            <person name="Isakeit T."/>
            <person name="Cavanaugh K."/>
            <person name="Magill C."/>
            <person name="Michelmore R."/>
        </authorList>
    </citation>
    <scope>NUCLEOTIDE SEQUENCE [LARGE SCALE GENOMIC DNA]</scope>
    <source>
        <strain evidence="1">P6</strain>
    </source>
</reference>
<protein>
    <submittedName>
        <fullName evidence="1">Uncharacterized protein</fullName>
    </submittedName>
</protein>
<keyword evidence="2" id="KW-1185">Reference proteome</keyword>
<organism evidence="1 2">
    <name type="scientific">Peronosclerospora sorghi</name>
    <dbReference type="NCBI Taxonomy" id="230839"/>
    <lineage>
        <taxon>Eukaryota</taxon>
        <taxon>Sar</taxon>
        <taxon>Stramenopiles</taxon>
        <taxon>Oomycota</taxon>
        <taxon>Peronosporomycetes</taxon>
        <taxon>Peronosporales</taxon>
        <taxon>Peronosporaceae</taxon>
        <taxon>Peronosclerospora</taxon>
    </lineage>
</organism>
<accession>A0ACC0VXP5</accession>
<name>A0ACC0VXP5_9STRA</name>
<evidence type="ECO:0000313" key="1">
    <source>
        <dbReference type="EMBL" id="KAI9910871.1"/>
    </source>
</evidence>
<evidence type="ECO:0000313" key="2">
    <source>
        <dbReference type="Proteomes" id="UP001163321"/>
    </source>
</evidence>
<proteinExistence type="predicted"/>
<gene>
    <name evidence="1" type="ORF">PsorP6_009989</name>
</gene>
<dbReference type="Proteomes" id="UP001163321">
    <property type="component" value="Chromosome 6"/>
</dbReference>
<comment type="caution">
    <text evidence="1">The sequence shown here is derived from an EMBL/GenBank/DDBJ whole genome shotgun (WGS) entry which is preliminary data.</text>
</comment>
<dbReference type="EMBL" id="CM047585">
    <property type="protein sequence ID" value="KAI9910871.1"/>
    <property type="molecule type" value="Genomic_DNA"/>
</dbReference>